<dbReference type="PANTHER" id="PTHR33988">
    <property type="entry name" value="ENDORIBONUCLEASE MAZF-RELATED"/>
    <property type="match status" value="1"/>
</dbReference>
<dbReference type="GO" id="GO:0016787">
    <property type="term" value="F:hydrolase activity"/>
    <property type="evidence" value="ECO:0007669"/>
    <property type="project" value="UniProtKB-KW"/>
</dbReference>
<dbReference type="RefSeq" id="WP_349163516.1">
    <property type="nucleotide sequence ID" value="NZ_JBBMFE010000001.1"/>
</dbReference>
<name>A0ABV1FFF3_9FIRM</name>
<dbReference type="Pfam" id="PF02452">
    <property type="entry name" value="PemK_toxin"/>
    <property type="match status" value="1"/>
</dbReference>
<evidence type="ECO:0000256" key="1">
    <source>
        <dbReference type="ARBA" id="ARBA00007521"/>
    </source>
</evidence>
<dbReference type="Proteomes" id="UP001438008">
    <property type="component" value="Unassembled WGS sequence"/>
</dbReference>
<dbReference type="EC" id="3.1.-.-" evidence="3"/>
<reference evidence="3 4" key="1">
    <citation type="submission" date="2024-03" db="EMBL/GenBank/DDBJ databases">
        <title>Human intestinal bacterial collection.</title>
        <authorList>
            <person name="Pauvert C."/>
            <person name="Hitch T.C.A."/>
            <person name="Clavel T."/>
        </authorList>
    </citation>
    <scope>NUCLEOTIDE SEQUENCE [LARGE SCALE GENOMIC DNA]</scope>
    <source>
        <strain evidence="3 4">CLA-AA-H132</strain>
    </source>
</reference>
<comment type="similarity">
    <text evidence="1">Belongs to the PemK/MazF family.</text>
</comment>
<organism evidence="3 4">
    <name type="scientific">Laedolimicola intestinihominis</name>
    <dbReference type="NCBI Taxonomy" id="3133166"/>
    <lineage>
        <taxon>Bacteria</taxon>
        <taxon>Bacillati</taxon>
        <taxon>Bacillota</taxon>
        <taxon>Clostridia</taxon>
        <taxon>Lachnospirales</taxon>
        <taxon>Lachnospiraceae</taxon>
        <taxon>Laedolimicola</taxon>
    </lineage>
</organism>
<dbReference type="SUPFAM" id="SSF50118">
    <property type="entry name" value="Cell growth inhibitor/plasmid maintenance toxic component"/>
    <property type="match status" value="1"/>
</dbReference>
<evidence type="ECO:0000256" key="2">
    <source>
        <dbReference type="ARBA" id="ARBA00022649"/>
    </source>
</evidence>
<keyword evidence="2" id="KW-1277">Toxin-antitoxin system</keyword>
<comment type="caution">
    <text evidence="3">The sequence shown here is derived from an EMBL/GenBank/DDBJ whole genome shotgun (WGS) entry which is preliminary data.</text>
</comment>
<proteinExistence type="inferred from homology"/>
<accession>A0ABV1FFF3</accession>
<protein>
    <submittedName>
        <fullName evidence="3">Type II toxin-antitoxin system PemK/MazF family toxin</fullName>
        <ecNumber evidence="3">3.1.-.-</ecNumber>
    </submittedName>
</protein>
<sequence length="124" mass="14116">MEKEKKRKGDIVWVDLGEHPGTRIQSGRKLCLIVSTDKGNGSVYQVIPGTSKKDKKDFPVHVTVKPEEIQGVLKKETIFMAEQLTIVDERQILMMVGNLEPGSNAMVKVERAMKRQLELERREI</sequence>
<dbReference type="InterPro" id="IPR003477">
    <property type="entry name" value="PemK-like"/>
</dbReference>
<dbReference type="PANTHER" id="PTHR33988:SF1">
    <property type="entry name" value="ENDORIBONUCLEASE MAZF7-RELATED"/>
    <property type="match status" value="1"/>
</dbReference>
<dbReference type="EMBL" id="JBBMFE010000001">
    <property type="protein sequence ID" value="MEQ2471263.1"/>
    <property type="molecule type" value="Genomic_DNA"/>
</dbReference>
<keyword evidence="4" id="KW-1185">Reference proteome</keyword>
<gene>
    <name evidence="3" type="ORF">WMO29_01935</name>
</gene>
<dbReference type="Gene3D" id="2.30.30.110">
    <property type="match status" value="1"/>
</dbReference>
<evidence type="ECO:0000313" key="3">
    <source>
        <dbReference type="EMBL" id="MEQ2471263.1"/>
    </source>
</evidence>
<dbReference type="InterPro" id="IPR011067">
    <property type="entry name" value="Plasmid_toxin/cell-grow_inhib"/>
</dbReference>
<evidence type="ECO:0000313" key="4">
    <source>
        <dbReference type="Proteomes" id="UP001438008"/>
    </source>
</evidence>
<keyword evidence="3" id="KW-0378">Hydrolase</keyword>